<dbReference type="GO" id="GO:0055085">
    <property type="term" value="P:transmembrane transport"/>
    <property type="evidence" value="ECO:0007669"/>
    <property type="project" value="InterPro"/>
</dbReference>
<evidence type="ECO:0000313" key="9">
    <source>
        <dbReference type="EMBL" id="RSL33681.1"/>
    </source>
</evidence>
<evidence type="ECO:0000313" key="10">
    <source>
        <dbReference type="Proteomes" id="UP000275076"/>
    </source>
</evidence>
<evidence type="ECO:0000256" key="1">
    <source>
        <dbReference type="ARBA" id="ARBA00004651"/>
    </source>
</evidence>
<reference evidence="9 10" key="1">
    <citation type="submission" date="2018-10" db="EMBL/GenBank/DDBJ databases">
        <title>Draft genome sequence of Bacillus salarius IM0101, isolated from a hypersaline soil in Inner Mongolia, China.</title>
        <authorList>
            <person name="Yamprayoonswat W."/>
            <person name="Boonvisut S."/>
            <person name="Jumpathong W."/>
            <person name="Sittihan S."/>
            <person name="Ruangsuj P."/>
            <person name="Wanthongcharoen S."/>
            <person name="Thongpramul N."/>
            <person name="Pimmason S."/>
            <person name="Yu B."/>
            <person name="Yasawong M."/>
        </authorList>
    </citation>
    <scope>NUCLEOTIDE SEQUENCE [LARGE SCALE GENOMIC DNA]</scope>
    <source>
        <strain evidence="9 10">IM0101</strain>
    </source>
</reference>
<evidence type="ECO:0000256" key="2">
    <source>
        <dbReference type="ARBA" id="ARBA00022448"/>
    </source>
</evidence>
<organism evidence="9 10">
    <name type="scientific">Salibacterium salarium</name>
    <dbReference type="NCBI Taxonomy" id="284579"/>
    <lineage>
        <taxon>Bacteria</taxon>
        <taxon>Bacillati</taxon>
        <taxon>Bacillota</taxon>
        <taxon>Bacilli</taxon>
        <taxon>Bacillales</taxon>
        <taxon>Bacillaceae</taxon>
    </lineage>
</organism>
<feature type="transmembrane region" description="Helical" evidence="7">
    <location>
        <begin position="218"/>
        <end position="238"/>
    </location>
</feature>
<keyword evidence="6 7" id="KW-0472">Membrane</keyword>
<evidence type="ECO:0000256" key="5">
    <source>
        <dbReference type="ARBA" id="ARBA00022989"/>
    </source>
</evidence>
<feature type="transmembrane region" description="Helical" evidence="7">
    <location>
        <begin position="157"/>
        <end position="179"/>
    </location>
</feature>
<comment type="caution">
    <text evidence="9">The sequence shown here is derived from an EMBL/GenBank/DDBJ whole genome shotgun (WGS) entry which is preliminary data.</text>
</comment>
<feature type="transmembrane region" description="Helical" evidence="7">
    <location>
        <begin position="110"/>
        <end position="129"/>
    </location>
</feature>
<evidence type="ECO:0000256" key="3">
    <source>
        <dbReference type="ARBA" id="ARBA00022475"/>
    </source>
</evidence>
<evidence type="ECO:0000256" key="4">
    <source>
        <dbReference type="ARBA" id="ARBA00022692"/>
    </source>
</evidence>
<dbReference type="PROSITE" id="PS50928">
    <property type="entry name" value="ABC_TM1"/>
    <property type="match status" value="1"/>
</dbReference>
<dbReference type="OrthoDB" id="9787541at2"/>
<feature type="domain" description="ABC transmembrane type-1" evidence="8">
    <location>
        <begin position="69"/>
        <end position="284"/>
    </location>
</feature>
<gene>
    <name evidence="9" type="ORF">D7Z54_08250</name>
</gene>
<dbReference type="PANTHER" id="PTHR30193">
    <property type="entry name" value="ABC TRANSPORTER PERMEASE PROTEIN"/>
    <property type="match status" value="1"/>
</dbReference>
<keyword evidence="10" id="KW-1185">Reference proteome</keyword>
<keyword evidence="4 7" id="KW-0812">Transmembrane</keyword>
<comment type="subcellular location">
    <subcellularLocation>
        <location evidence="1 7">Cell membrane</location>
        <topology evidence="1 7">Multi-pass membrane protein</topology>
    </subcellularLocation>
</comment>
<keyword evidence="5 7" id="KW-1133">Transmembrane helix</keyword>
<dbReference type="RefSeq" id="WP_125555366.1">
    <property type="nucleotide sequence ID" value="NZ_RBVX01000006.1"/>
</dbReference>
<dbReference type="InterPro" id="IPR000515">
    <property type="entry name" value="MetI-like"/>
</dbReference>
<dbReference type="Proteomes" id="UP000275076">
    <property type="component" value="Unassembled WGS sequence"/>
</dbReference>
<evidence type="ECO:0000256" key="7">
    <source>
        <dbReference type="RuleBase" id="RU363032"/>
    </source>
</evidence>
<protein>
    <submittedName>
        <fullName evidence="9">Sugar ABC transporter permease</fullName>
    </submittedName>
</protein>
<comment type="similarity">
    <text evidence="7">Belongs to the binding-protein-dependent transport system permease family.</text>
</comment>
<keyword evidence="2 7" id="KW-0813">Transport</keyword>
<keyword evidence="3" id="KW-1003">Cell membrane</keyword>
<feature type="transmembrane region" description="Helical" evidence="7">
    <location>
        <begin position="12"/>
        <end position="32"/>
    </location>
</feature>
<proteinExistence type="inferred from homology"/>
<dbReference type="InterPro" id="IPR051393">
    <property type="entry name" value="ABC_transporter_permease"/>
</dbReference>
<name>A0A3R9QLT8_9BACI</name>
<dbReference type="EMBL" id="RBVX01000006">
    <property type="protein sequence ID" value="RSL33681.1"/>
    <property type="molecule type" value="Genomic_DNA"/>
</dbReference>
<dbReference type="Pfam" id="PF00528">
    <property type="entry name" value="BPD_transp_1"/>
    <property type="match status" value="1"/>
</dbReference>
<evidence type="ECO:0000256" key="6">
    <source>
        <dbReference type="ARBA" id="ARBA00023136"/>
    </source>
</evidence>
<feature type="transmembrane region" description="Helical" evidence="7">
    <location>
        <begin position="263"/>
        <end position="285"/>
    </location>
</feature>
<feature type="transmembrane region" description="Helical" evidence="7">
    <location>
        <begin position="74"/>
        <end position="98"/>
    </location>
</feature>
<dbReference type="SUPFAM" id="SSF161098">
    <property type="entry name" value="MetI-like"/>
    <property type="match status" value="1"/>
</dbReference>
<dbReference type="Gene3D" id="1.10.3720.10">
    <property type="entry name" value="MetI-like"/>
    <property type="match status" value="1"/>
</dbReference>
<dbReference type="InterPro" id="IPR035906">
    <property type="entry name" value="MetI-like_sf"/>
</dbReference>
<dbReference type="GO" id="GO:0005886">
    <property type="term" value="C:plasma membrane"/>
    <property type="evidence" value="ECO:0007669"/>
    <property type="project" value="UniProtKB-SubCell"/>
</dbReference>
<dbReference type="PANTHER" id="PTHR30193:SF37">
    <property type="entry name" value="INNER MEMBRANE ABC TRANSPORTER PERMEASE PROTEIN YCJO"/>
    <property type="match status" value="1"/>
</dbReference>
<accession>A0A3R9QLT8</accession>
<dbReference type="AlphaFoldDB" id="A0A3R9QLT8"/>
<dbReference type="CDD" id="cd06261">
    <property type="entry name" value="TM_PBP2"/>
    <property type="match status" value="1"/>
</dbReference>
<sequence>MKNQVWRNDLLAGLFLLPFFIVYMVFTIFPIFKGLQMSFFEWTLIEQGEFVGFSQYTSLFTDPDFWSSLWNTTFFVLLSTPGMIILALILALLANINVGSKMRTFLRGSYFIPSILSVSVISYIAIFMLQPYSGIVNNIINSLGYEQQVFWLTNPTMAWISIVGVTLWWTVGFNMILFLTSLQDIPDNYYEAAEIDGATRWQMFKSITLPQLVPISRVILLLQVLASFKVFAQILLITDGGPGTTTRPLIQYIYEMGFERYDLGYAAAMSYVLFFILLVLSIFQLRSGGQGGRMI</sequence>
<evidence type="ECO:0000259" key="8">
    <source>
        <dbReference type="PROSITE" id="PS50928"/>
    </source>
</evidence>